<dbReference type="PROSITE" id="PS00092">
    <property type="entry name" value="N6_MTASE"/>
    <property type="match status" value="1"/>
</dbReference>
<keyword evidence="1" id="KW-0489">Methyltransferase</keyword>
<evidence type="ECO:0008006" key="5">
    <source>
        <dbReference type="Google" id="ProtNLM"/>
    </source>
</evidence>
<evidence type="ECO:0000313" key="4">
    <source>
        <dbReference type="Proteomes" id="UP000051236"/>
    </source>
</evidence>
<dbReference type="InterPro" id="IPR029063">
    <property type="entry name" value="SAM-dependent_MTases_sf"/>
</dbReference>
<dbReference type="RefSeq" id="WP_035451620.1">
    <property type="nucleotide sequence ID" value="NZ_AZGA01000002.1"/>
</dbReference>
<dbReference type="InterPro" id="IPR004398">
    <property type="entry name" value="RNA_MeTrfase_RsmD"/>
</dbReference>
<dbReference type="GO" id="GO:0008168">
    <property type="term" value="F:methyltransferase activity"/>
    <property type="evidence" value="ECO:0007669"/>
    <property type="project" value="UniProtKB-KW"/>
</dbReference>
<sequence>MRIIAGEFSGRHLKPVPGRKTRPTTDKVKEALFNIIGPYFDGGRALDLYAGTGGLGIEAVSRGMSAAYLVDRQYAAIKVIEENVAVTKAEAAFHIMKMSAARALVELKAKEILFDLVLLDPPYQEQQIVKLLNKLRDMALLQPEALVVAETDVTVLYPEITGFTLLGQHQYGITEVSVFKYIK</sequence>
<dbReference type="PATRIC" id="fig|1423734.3.peg.2512"/>
<keyword evidence="2" id="KW-0808">Transferase</keyword>
<dbReference type="PANTHER" id="PTHR43542">
    <property type="entry name" value="METHYLTRANSFERASE"/>
    <property type="match status" value="1"/>
</dbReference>
<dbReference type="AlphaFoldDB" id="X0QKE3"/>
<dbReference type="PANTHER" id="PTHR43542:SF1">
    <property type="entry name" value="METHYLTRANSFERASE"/>
    <property type="match status" value="1"/>
</dbReference>
<dbReference type="OrthoDB" id="9803017at2"/>
<comment type="caution">
    <text evidence="3">The sequence shown here is derived from an EMBL/GenBank/DDBJ whole genome shotgun (WGS) entry which is preliminary data.</text>
</comment>
<dbReference type="EMBL" id="AZGA01000002">
    <property type="protein sequence ID" value="KRM36603.1"/>
    <property type="molecule type" value="Genomic_DNA"/>
</dbReference>
<evidence type="ECO:0000256" key="1">
    <source>
        <dbReference type="ARBA" id="ARBA00022603"/>
    </source>
</evidence>
<dbReference type="STRING" id="1423734.FC83_GL002477"/>
<proteinExistence type="predicted"/>
<dbReference type="Proteomes" id="UP000051236">
    <property type="component" value="Unassembled WGS sequence"/>
</dbReference>
<reference evidence="3 4" key="1">
    <citation type="journal article" date="2015" name="Genome Announc.">
        <title>Expanding the biotechnology potential of lactobacilli through comparative genomics of 213 strains and associated genera.</title>
        <authorList>
            <person name="Sun Z."/>
            <person name="Harris H.M."/>
            <person name="McCann A."/>
            <person name="Guo C."/>
            <person name="Argimon S."/>
            <person name="Zhang W."/>
            <person name="Yang X."/>
            <person name="Jeffery I.B."/>
            <person name="Cooney J.C."/>
            <person name="Kagawa T.F."/>
            <person name="Liu W."/>
            <person name="Song Y."/>
            <person name="Salvetti E."/>
            <person name="Wrobel A."/>
            <person name="Rasinkangas P."/>
            <person name="Parkhill J."/>
            <person name="Rea M.C."/>
            <person name="O'Sullivan O."/>
            <person name="Ritari J."/>
            <person name="Douillard F.P."/>
            <person name="Paul Ross R."/>
            <person name="Yang R."/>
            <person name="Briner A.E."/>
            <person name="Felis G.E."/>
            <person name="de Vos W.M."/>
            <person name="Barrangou R."/>
            <person name="Klaenhammer T.R."/>
            <person name="Caufield P.W."/>
            <person name="Cui Y."/>
            <person name="Zhang H."/>
            <person name="O'Toole P.W."/>
        </authorList>
    </citation>
    <scope>NUCLEOTIDE SEQUENCE [LARGE SCALE GENOMIC DNA]</scope>
    <source>
        <strain evidence="3 4">DSM 18527</strain>
    </source>
</reference>
<dbReference type="Pfam" id="PF03602">
    <property type="entry name" value="Cons_hypoth95"/>
    <property type="match status" value="1"/>
</dbReference>
<evidence type="ECO:0000256" key="2">
    <source>
        <dbReference type="ARBA" id="ARBA00022679"/>
    </source>
</evidence>
<dbReference type="eggNOG" id="COG0742">
    <property type="taxonomic scope" value="Bacteria"/>
</dbReference>
<dbReference type="GO" id="GO:0031167">
    <property type="term" value="P:rRNA methylation"/>
    <property type="evidence" value="ECO:0007669"/>
    <property type="project" value="InterPro"/>
</dbReference>
<dbReference type="SUPFAM" id="SSF53335">
    <property type="entry name" value="S-adenosyl-L-methionine-dependent methyltransferases"/>
    <property type="match status" value="1"/>
</dbReference>
<name>X0QKE3_9LACO</name>
<dbReference type="InterPro" id="IPR002052">
    <property type="entry name" value="DNA_methylase_N6_adenine_CS"/>
</dbReference>
<dbReference type="NCBIfam" id="TIGR00095">
    <property type="entry name" value="16S rRNA (guanine(966)-N(2))-methyltransferase RsmD"/>
    <property type="match status" value="1"/>
</dbReference>
<accession>X0QKE3</accession>
<organism evidence="3 4">
    <name type="scientific">Agrilactobacillus composti DSM 18527 = JCM 14202</name>
    <dbReference type="NCBI Taxonomy" id="1423734"/>
    <lineage>
        <taxon>Bacteria</taxon>
        <taxon>Bacillati</taxon>
        <taxon>Bacillota</taxon>
        <taxon>Bacilli</taxon>
        <taxon>Lactobacillales</taxon>
        <taxon>Lactobacillaceae</taxon>
        <taxon>Agrilactobacillus</taxon>
    </lineage>
</organism>
<evidence type="ECO:0000313" key="3">
    <source>
        <dbReference type="EMBL" id="KRM36603.1"/>
    </source>
</evidence>
<dbReference type="GO" id="GO:0003676">
    <property type="term" value="F:nucleic acid binding"/>
    <property type="evidence" value="ECO:0007669"/>
    <property type="project" value="InterPro"/>
</dbReference>
<keyword evidence="4" id="KW-1185">Reference proteome</keyword>
<protein>
    <recommendedName>
        <fullName evidence="5">Methyltransferase</fullName>
    </recommendedName>
</protein>
<dbReference type="Gene3D" id="3.40.50.150">
    <property type="entry name" value="Vaccinia Virus protein VP39"/>
    <property type="match status" value="1"/>
</dbReference>
<gene>
    <name evidence="3" type="ORF">FC83_GL002477</name>
</gene>
<dbReference type="PIRSF" id="PIRSF004553">
    <property type="entry name" value="CHP00095"/>
    <property type="match status" value="1"/>
</dbReference>